<proteinExistence type="predicted"/>
<reference evidence="1" key="2">
    <citation type="journal article" date="2008" name="Genome Biol.">
        <title>Improved genome assembly and evidence-based global gene model set for the chordate Ciona intestinalis: new insight into intron and operon populations.</title>
        <authorList>
            <person name="Satou Y."/>
            <person name="Mineta K."/>
            <person name="Ogasawara M."/>
            <person name="Sasakura Y."/>
            <person name="Shoguchi E."/>
            <person name="Ueno K."/>
            <person name="Yamada L."/>
            <person name="Matsumoto J."/>
            <person name="Wasserscheid J."/>
            <person name="Dewar K."/>
            <person name="Wiley G.B."/>
            <person name="Macmil S.L."/>
            <person name="Roe B.A."/>
            <person name="Zeller R.W."/>
            <person name="Hastings K.E."/>
            <person name="Lemaire P."/>
            <person name="Lindquist E."/>
            <person name="Endo T."/>
            <person name="Hotta K."/>
            <person name="Inaba K."/>
        </authorList>
    </citation>
    <scope>NUCLEOTIDE SEQUENCE [LARGE SCALE GENOMIC DNA]</scope>
    <source>
        <strain evidence="1">wild type</strain>
    </source>
</reference>
<sequence>MKYFYRHEQWHSQKKIRGGGEGFKQKILNFLFFNFFCY</sequence>
<reference evidence="1" key="3">
    <citation type="submission" date="2025-08" db="UniProtKB">
        <authorList>
            <consortium name="Ensembl"/>
        </authorList>
    </citation>
    <scope>IDENTIFICATION</scope>
</reference>
<keyword evidence="2" id="KW-1185">Reference proteome</keyword>
<dbReference type="HOGENOM" id="CLU_3335289_0_0_1"/>
<protein>
    <submittedName>
        <fullName evidence="1">Uncharacterized protein</fullName>
    </submittedName>
</protein>
<dbReference type="EMBL" id="EAAA01002937">
    <property type="status" value="NOT_ANNOTATED_CDS"/>
    <property type="molecule type" value="Genomic_DNA"/>
</dbReference>
<accession>H2XX87</accession>
<name>H2XX87_CIOIN</name>
<reference evidence="2" key="1">
    <citation type="journal article" date="2002" name="Science">
        <title>The draft genome of Ciona intestinalis: insights into chordate and vertebrate origins.</title>
        <authorList>
            <person name="Dehal P."/>
            <person name="Satou Y."/>
            <person name="Campbell R.K."/>
            <person name="Chapman J."/>
            <person name="Degnan B."/>
            <person name="De Tomaso A."/>
            <person name="Davidson B."/>
            <person name="Di Gregorio A."/>
            <person name="Gelpke M."/>
            <person name="Goodstein D.M."/>
            <person name="Harafuji N."/>
            <person name="Hastings K.E."/>
            <person name="Ho I."/>
            <person name="Hotta K."/>
            <person name="Huang W."/>
            <person name="Kawashima T."/>
            <person name="Lemaire P."/>
            <person name="Martinez D."/>
            <person name="Meinertzhagen I.A."/>
            <person name="Necula S."/>
            <person name="Nonaka M."/>
            <person name="Putnam N."/>
            <person name="Rash S."/>
            <person name="Saiga H."/>
            <person name="Satake M."/>
            <person name="Terry A."/>
            <person name="Yamada L."/>
            <person name="Wang H.G."/>
            <person name="Awazu S."/>
            <person name="Azumi K."/>
            <person name="Boore J."/>
            <person name="Branno M."/>
            <person name="Chin-Bow S."/>
            <person name="DeSantis R."/>
            <person name="Doyle S."/>
            <person name="Francino P."/>
            <person name="Keys D.N."/>
            <person name="Haga S."/>
            <person name="Hayashi H."/>
            <person name="Hino K."/>
            <person name="Imai K.S."/>
            <person name="Inaba K."/>
            <person name="Kano S."/>
            <person name="Kobayashi K."/>
            <person name="Kobayashi M."/>
            <person name="Lee B.I."/>
            <person name="Makabe K.W."/>
            <person name="Manohar C."/>
            <person name="Matassi G."/>
            <person name="Medina M."/>
            <person name="Mochizuki Y."/>
            <person name="Mount S."/>
            <person name="Morishita T."/>
            <person name="Miura S."/>
            <person name="Nakayama A."/>
            <person name="Nishizaka S."/>
            <person name="Nomoto H."/>
            <person name="Ohta F."/>
            <person name="Oishi K."/>
            <person name="Rigoutsos I."/>
            <person name="Sano M."/>
            <person name="Sasaki A."/>
            <person name="Sasakura Y."/>
            <person name="Shoguchi E."/>
            <person name="Shin-i T."/>
            <person name="Spagnuolo A."/>
            <person name="Stainier D."/>
            <person name="Suzuki M.M."/>
            <person name="Tassy O."/>
            <person name="Takatori N."/>
            <person name="Tokuoka M."/>
            <person name="Yagi K."/>
            <person name="Yoshizaki F."/>
            <person name="Wada S."/>
            <person name="Zhang C."/>
            <person name="Hyatt P.D."/>
            <person name="Larimer F."/>
            <person name="Detter C."/>
            <person name="Doggett N."/>
            <person name="Glavina T."/>
            <person name="Hawkins T."/>
            <person name="Richardson P."/>
            <person name="Lucas S."/>
            <person name="Kohara Y."/>
            <person name="Levine M."/>
            <person name="Satoh N."/>
            <person name="Rokhsar D.S."/>
        </authorList>
    </citation>
    <scope>NUCLEOTIDE SEQUENCE [LARGE SCALE GENOMIC DNA]</scope>
</reference>
<organism evidence="1 2">
    <name type="scientific">Ciona intestinalis</name>
    <name type="common">Transparent sea squirt</name>
    <name type="synonym">Ascidia intestinalis</name>
    <dbReference type="NCBI Taxonomy" id="7719"/>
    <lineage>
        <taxon>Eukaryota</taxon>
        <taxon>Metazoa</taxon>
        <taxon>Chordata</taxon>
        <taxon>Tunicata</taxon>
        <taxon>Ascidiacea</taxon>
        <taxon>Phlebobranchia</taxon>
        <taxon>Cionidae</taxon>
        <taxon>Ciona</taxon>
    </lineage>
</organism>
<evidence type="ECO:0000313" key="1">
    <source>
        <dbReference type="Ensembl" id="ENSCINP00000034271.1"/>
    </source>
</evidence>
<dbReference type="AlphaFoldDB" id="H2XX87"/>
<evidence type="ECO:0000313" key="2">
    <source>
        <dbReference type="Proteomes" id="UP000008144"/>
    </source>
</evidence>
<dbReference type="Ensembl" id="ENSCINT00000030833.1">
    <property type="protein sequence ID" value="ENSCINP00000034271.1"/>
    <property type="gene ID" value="ENSCING00000018079.1"/>
</dbReference>
<dbReference type="Proteomes" id="UP000008144">
    <property type="component" value="Chromosome 9"/>
</dbReference>
<dbReference type="EMBL" id="EAAA01002938">
    <property type="status" value="NOT_ANNOTATED_CDS"/>
    <property type="molecule type" value="Genomic_DNA"/>
</dbReference>
<reference evidence="1" key="4">
    <citation type="submission" date="2025-09" db="UniProtKB">
        <authorList>
            <consortium name="Ensembl"/>
        </authorList>
    </citation>
    <scope>IDENTIFICATION</scope>
</reference>
<dbReference type="InParanoid" id="H2XX87"/>